<dbReference type="InterPro" id="IPR036691">
    <property type="entry name" value="Endo/exonu/phosph_ase_sf"/>
</dbReference>
<organism evidence="1 2">
    <name type="scientific">Portunus trituberculatus</name>
    <name type="common">Swimming crab</name>
    <name type="synonym">Neptunus trituberculatus</name>
    <dbReference type="NCBI Taxonomy" id="210409"/>
    <lineage>
        <taxon>Eukaryota</taxon>
        <taxon>Metazoa</taxon>
        <taxon>Ecdysozoa</taxon>
        <taxon>Arthropoda</taxon>
        <taxon>Crustacea</taxon>
        <taxon>Multicrustacea</taxon>
        <taxon>Malacostraca</taxon>
        <taxon>Eumalacostraca</taxon>
        <taxon>Eucarida</taxon>
        <taxon>Decapoda</taxon>
        <taxon>Pleocyemata</taxon>
        <taxon>Brachyura</taxon>
        <taxon>Eubrachyura</taxon>
        <taxon>Portunoidea</taxon>
        <taxon>Portunidae</taxon>
        <taxon>Portuninae</taxon>
        <taxon>Portunus</taxon>
    </lineage>
</organism>
<dbReference type="AlphaFoldDB" id="A0A5B7CQZ3"/>
<evidence type="ECO:0000313" key="1">
    <source>
        <dbReference type="EMBL" id="MPC11231.1"/>
    </source>
</evidence>
<evidence type="ECO:0000313" key="2">
    <source>
        <dbReference type="Proteomes" id="UP000324222"/>
    </source>
</evidence>
<protein>
    <submittedName>
        <fullName evidence="1">Uncharacterized protein</fullName>
    </submittedName>
</protein>
<comment type="caution">
    <text evidence="1">The sequence shown here is derived from an EMBL/GenBank/DDBJ whole genome shotgun (WGS) entry which is preliminary data.</text>
</comment>
<dbReference type="Proteomes" id="UP000324222">
    <property type="component" value="Unassembled WGS sequence"/>
</dbReference>
<reference evidence="1 2" key="1">
    <citation type="submission" date="2019-05" db="EMBL/GenBank/DDBJ databases">
        <title>Another draft genome of Portunus trituberculatus and its Hox gene families provides insights of decapod evolution.</title>
        <authorList>
            <person name="Jeong J.-H."/>
            <person name="Song I."/>
            <person name="Kim S."/>
            <person name="Choi T."/>
            <person name="Kim D."/>
            <person name="Ryu S."/>
            <person name="Kim W."/>
        </authorList>
    </citation>
    <scope>NUCLEOTIDE SEQUENCE [LARGE SCALE GENOMIC DNA]</scope>
    <source>
        <tissue evidence="1">Muscle</tissue>
    </source>
</reference>
<keyword evidence="2" id="KW-1185">Reference proteome</keyword>
<dbReference type="Gene3D" id="3.60.10.10">
    <property type="entry name" value="Endonuclease/exonuclease/phosphatase"/>
    <property type="match status" value="1"/>
</dbReference>
<sequence>MGALADLTRHTGHEIALGDFTVSVGTPYLTDKDDNALVYRDITDHTGNSRGSSLVNLCDNKELVIVNLLVHRGRDFGGNLTFKWRNEWLSVIDLCVSKQDSLDFIRDPSVSQDVLGSE</sequence>
<proteinExistence type="predicted"/>
<name>A0A5B7CQZ3_PORTR</name>
<accession>A0A5B7CQZ3</accession>
<dbReference type="EMBL" id="VSRR010000152">
    <property type="protein sequence ID" value="MPC11231.1"/>
    <property type="molecule type" value="Genomic_DNA"/>
</dbReference>
<gene>
    <name evidence="1" type="ORF">E2C01_003892</name>
</gene>